<gene>
    <name evidence="1" type="ORF">EV382_5542</name>
</gene>
<keyword evidence="2" id="KW-1185">Reference proteome</keyword>
<reference evidence="1 2" key="1">
    <citation type="submission" date="2019-02" db="EMBL/GenBank/DDBJ databases">
        <title>Sequencing the genomes of 1000 actinobacteria strains.</title>
        <authorList>
            <person name="Klenk H.-P."/>
        </authorList>
    </citation>
    <scope>NUCLEOTIDE SEQUENCE [LARGE SCALE GENOMIC DNA]</scope>
    <source>
        <strain evidence="1 2">DSM 45888</strain>
    </source>
</reference>
<keyword evidence="1" id="KW-0378">Hydrolase</keyword>
<accession>A0A4Q7UKY3</accession>
<name>A0A4Q7UKY3_9ACTN</name>
<dbReference type="Proteomes" id="UP000293781">
    <property type="component" value="Unassembled WGS sequence"/>
</dbReference>
<dbReference type="PANTHER" id="PTHR43689:SF8">
    <property type="entry name" value="ALPHA_BETA-HYDROLASES SUPERFAMILY PROTEIN"/>
    <property type="match status" value="1"/>
</dbReference>
<dbReference type="PANTHER" id="PTHR43689">
    <property type="entry name" value="HYDROLASE"/>
    <property type="match status" value="1"/>
</dbReference>
<proteinExistence type="predicted"/>
<sequence>MKALVKNVTEEVTAAAIVKQAVSVPSGPIYRLVTRGGGSEIERSGSDSRFLVPDSWASALRLDGVLADGGLVISVPTEQGRRSYAIDELAQVRELAALEQTDAVTAAGNRLVIFGRAGLKVRNTETTEVTYGTSVRVAEASSNRAGDTIAFVTRPSPYQDALLWRTGTPAVPLVTGGPSVRPAKVASCGDGCHVSVLVRFPRDRQILVFETSRLEQIVVVEHASNIFAWTERCNLLHLDDHWPYARLHRTDPGGETLSAGYVRGATTRLLPSADGTHVHASSVDHPPSVLPLAEVLVEDDGSLPAAGTEVRTRNGTLRILRRRHRRGRSDRDVFLLHGGPYGLWTPCWDPIVDLLGRLSLEVHQLEAPYTAALQGRHAQFNSGDFGAVDAESVAEAITKVSAGSRLAPLILGHSYGGYLGARAAQLIPGRVGGLFLMSSIWQANDLARLRDDDRENRSPLSAFLAHAFPRGSAIPATDLPRHVPVHVVHGSRDPIVPVEFAVAATSAIPNATLTILPGEGHIPQRPAAVSSTLHDIANWVERTNNLVWSH</sequence>
<dbReference type="InterPro" id="IPR029058">
    <property type="entry name" value="AB_hydrolase_fold"/>
</dbReference>
<organism evidence="1 2">
    <name type="scientific">Micromonospora violae</name>
    <dbReference type="NCBI Taxonomy" id="1278207"/>
    <lineage>
        <taxon>Bacteria</taxon>
        <taxon>Bacillati</taxon>
        <taxon>Actinomycetota</taxon>
        <taxon>Actinomycetes</taxon>
        <taxon>Micromonosporales</taxon>
        <taxon>Micromonosporaceae</taxon>
        <taxon>Micromonospora</taxon>
    </lineage>
</organism>
<dbReference type="SUPFAM" id="SSF53474">
    <property type="entry name" value="alpha/beta-Hydrolases"/>
    <property type="match status" value="1"/>
</dbReference>
<dbReference type="EMBL" id="SHKK01000001">
    <property type="protein sequence ID" value="RZT82237.1"/>
    <property type="molecule type" value="Genomic_DNA"/>
</dbReference>
<keyword evidence="1" id="KW-0031">Aminopeptidase</keyword>
<dbReference type="Gene3D" id="3.40.50.1820">
    <property type="entry name" value="alpha/beta hydrolase"/>
    <property type="match status" value="1"/>
</dbReference>
<dbReference type="GO" id="GO:0004177">
    <property type="term" value="F:aminopeptidase activity"/>
    <property type="evidence" value="ECO:0007669"/>
    <property type="project" value="UniProtKB-KW"/>
</dbReference>
<protein>
    <submittedName>
        <fullName evidence="1">Dipeptidyl aminopeptidase/acylaminoacyl peptidase</fullName>
    </submittedName>
</protein>
<keyword evidence="1" id="KW-0645">Protease</keyword>
<evidence type="ECO:0000313" key="1">
    <source>
        <dbReference type="EMBL" id="RZT82237.1"/>
    </source>
</evidence>
<dbReference type="AlphaFoldDB" id="A0A4Q7UKY3"/>
<comment type="caution">
    <text evidence="1">The sequence shown here is derived from an EMBL/GenBank/DDBJ whole genome shotgun (WGS) entry which is preliminary data.</text>
</comment>
<evidence type="ECO:0000313" key="2">
    <source>
        <dbReference type="Proteomes" id="UP000293781"/>
    </source>
</evidence>